<sequence length="133" mass="15081">MPSAPILRLLARPLVVLPYAASKMHSLQSAYIPPRDRFPDFVPCSYFCCRRCRAVLPLLPWKPIDSLNTAKSSLQADNWHALLLCQTSTCIQRDPLLAAYLFNQFWSKCSSRPLNVGNSLPLRPFFSINQSKT</sequence>
<accession>A0A6A6B546</accession>
<organism evidence="1 2">
    <name type="scientific">Aplosporella prunicola CBS 121167</name>
    <dbReference type="NCBI Taxonomy" id="1176127"/>
    <lineage>
        <taxon>Eukaryota</taxon>
        <taxon>Fungi</taxon>
        <taxon>Dikarya</taxon>
        <taxon>Ascomycota</taxon>
        <taxon>Pezizomycotina</taxon>
        <taxon>Dothideomycetes</taxon>
        <taxon>Dothideomycetes incertae sedis</taxon>
        <taxon>Botryosphaeriales</taxon>
        <taxon>Aplosporellaceae</taxon>
        <taxon>Aplosporella</taxon>
    </lineage>
</organism>
<dbReference type="AlphaFoldDB" id="A0A6A6B546"/>
<dbReference type="Proteomes" id="UP000799438">
    <property type="component" value="Unassembled WGS sequence"/>
</dbReference>
<evidence type="ECO:0000313" key="1">
    <source>
        <dbReference type="EMBL" id="KAF2138097.1"/>
    </source>
</evidence>
<reference evidence="1" key="1">
    <citation type="journal article" date="2020" name="Stud. Mycol.">
        <title>101 Dothideomycetes genomes: a test case for predicting lifestyles and emergence of pathogens.</title>
        <authorList>
            <person name="Haridas S."/>
            <person name="Albert R."/>
            <person name="Binder M."/>
            <person name="Bloem J."/>
            <person name="Labutti K."/>
            <person name="Salamov A."/>
            <person name="Andreopoulos B."/>
            <person name="Baker S."/>
            <person name="Barry K."/>
            <person name="Bills G."/>
            <person name="Bluhm B."/>
            <person name="Cannon C."/>
            <person name="Castanera R."/>
            <person name="Culley D."/>
            <person name="Daum C."/>
            <person name="Ezra D."/>
            <person name="Gonzalez J."/>
            <person name="Henrissat B."/>
            <person name="Kuo A."/>
            <person name="Liang C."/>
            <person name="Lipzen A."/>
            <person name="Lutzoni F."/>
            <person name="Magnuson J."/>
            <person name="Mondo S."/>
            <person name="Nolan M."/>
            <person name="Ohm R."/>
            <person name="Pangilinan J."/>
            <person name="Park H.-J."/>
            <person name="Ramirez L."/>
            <person name="Alfaro M."/>
            <person name="Sun H."/>
            <person name="Tritt A."/>
            <person name="Yoshinaga Y."/>
            <person name="Zwiers L.-H."/>
            <person name="Turgeon B."/>
            <person name="Goodwin S."/>
            <person name="Spatafora J."/>
            <person name="Crous P."/>
            <person name="Grigoriev I."/>
        </authorList>
    </citation>
    <scope>NUCLEOTIDE SEQUENCE</scope>
    <source>
        <strain evidence="1">CBS 121167</strain>
    </source>
</reference>
<proteinExistence type="predicted"/>
<evidence type="ECO:0000313" key="2">
    <source>
        <dbReference type="Proteomes" id="UP000799438"/>
    </source>
</evidence>
<protein>
    <submittedName>
        <fullName evidence="1">Uncharacterized protein</fullName>
    </submittedName>
</protein>
<keyword evidence="2" id="KW-1185">Reference proteome</keyword>
<dbReference type="GeneID" id="54298617"/>
<gene>
    <name evidence="1" type="ORF">K452DRAFT_291139</name>
</gene>
<dbReference type="RefSeq" id="XP_033393810.1">
    <property type="nucleotide sequence ID" value="XM_033541121.1"/>
</dbReference>
<name>A0A6A6B546_9PEZI</name>
<dbReference type="EMBL" id="ML995498">
    <property type="protein sequence ID" value="KAF2138097.1"/>
    <property type="molecule type" value="Genomic_DNA"/>
</dbReference>